<reference evidence="1 2" key="1">
    <citation type="submission" date="2018-08" db="EMBL/GenBank/DDBJ databases">
        <title>Sequencing the genomes of 1000 actinobacteria strains.</title>
        <authorList>
            <person name="Klenk H.-P."/>
        </authorList>
    </citation>
    <scope>NUCLEOTIDE SEQUENCE [LARGE SCALE GENOMIC DNA]</scope>
    <source>
        <strain evidence="1 2">DSM 43927</strain>
    </source>
</reference>
<dbReference type="OrthoDB" id="6313019at2"/>
<proteinExistence type="predicted"/>
<keyword evidence="2" id="KW-1185">Reference proteome</keyword>
<dbReference type="AlphaFoldDB" id="A0A3D9T1F2"/>
<dbReference type="EMBL" id="QTTT01000001">
    <property type="protein sequence ID" value="REF00661.1"/>
    <property type="molecule type" value="Genomic_DNA"/>
</dbReference>
<gene>
    <name evidence="1" type="ORF">DFJ69_6217</name>
</gene>
<organism evidence="1 2">
    <name type="scientific">Thermomonospora umbrina</name>
    <dbReference type="NCBI Taxonomy" id="111806"/>
    <lineage>
        <taxon>Bacteria</taxon>
        <taxon>Bacillati</taxon>
        <taxon>Actinomycetota</taxon>
        <taxon>Actinomycetes</taxon>
        <taxon>Streptosporangiales</taxon>
        <taxon>Thermomonosporaceae</taxon>
        <taxon>Thermomonospora</taxon>
    </lineage>
</organism>
<evidence type="ECO:0000313" key="1">
    <source>
        <dbReference type="EMBL" id="REF00661.1"/>
    </source>
</evidence>
<sequence length="138" mass="14984">MADIRNFRHACYAAARRTGGKVVEFRIVDGVTPNFHQGLIAYHDRTIAVVCTRDSTLLAVAEPRTLESVSGVGESGALTFVDVPALAAVLGELPGFQVLTPSELNGPLDPASWPEALPEDIEYWRPGTLGEALFNYWD</sequence>
<dbReference type="Proteomes" id="UP000256661">
    <property type="component" value="Unassembled WGS sequence"/>
</dbReference>
<comment type="caution">
    <text evidence="1">The sequence shown here is derived from an EMBL/GenBank/DDBJ whole genome shotgun (WGS) entry which is preliminary data.</text>
</comment>
<evidence type="ECO:0000313" key="2">
    <source>
        <dbReference type="Proteomes" id="UP000256661"/>
    </source>
</evidence>
<accession>A0A3D9T1F2</accession>
<name>A0A3D9T1F2_9ACTN</name>
<protein>
    <submittedName>
        <fullName evidence="1">Uncharacterized protein</fullName>
    </submittedName>
</protein>
<dbReference type="RefSeq" id="WP_116025790.1">
    <property type="nucleotide sequence ID" value="NZ_QTTT01000001.1"/>
</dbReference>